<dbReference type="GO" id="GO:0030163">
    <property type="term" value="P:protein catabolic process"/>
    <property type="evidence" value="ECO:0007669"/>
    <property type="project" value="InterPro"/>
</dbReference>
<name>A0A5D4T4D2_9BACI</name>
<dbReference type="GO" id="GO:0006508">
    <property type="term" value="P:proteolysis"/>
    <property type="evidence" value="ECO:0007669"/>
    <property type="project" value="InterPro"/>
</dbReference>
<sequence length="288" mass="32509">MEKQSVLQPFLGTVLIYFAFLYLYLFDYLTGMDFALLLLLLTVTNIVFIFITLKLKEFRRAFIFSALLTFILFNYEFSTFILDETESIVTFYQPSEEVVPNTGIYVLGVGSAELGKGATLHFYNEADRFENITATNIIRYRSKNTGIFELLHLKKNSVEDMRNSVQHYLNYTNQEINEFFNKEGLDGNSAGLALVLSSILHEKTETNSLAIGVTGAINKRGKVKEISLVKEKIQTAARDGHTHVIVPSGNLKEALKVKEDLNLIIEIEGVRSVQEALGVIEDWNGLSN</sequence>
<dbReference type="Pfam" id="PF05362">
    <property type="entry name" value="Lon_C"/>
    <property type="match status" value="1"/>
</dbReference>
<dbReference type="SUPFAM" id="SSF54211">
    <property type="entry name" value="Ribosomal protein S5 domain 2-like"/>
    <property type="match status" value="1"/>
</dbReference>
<dbReference type="Gene3D" id="3.30.230.10">
    <property type="match status" value="1"/>
</dbReference>
<dbReference type="Proteomes" id="UP000324517">
    <property type="component" value="Unassembled WGS sequence"/>
</dbReference>
<feature type="transmembrane region" description="Helical" evidence="1">
    <location>
        <begin position="32"/>
        <end position="53"/>
    </location>
</feature>
<dbReference type="GO" id="GO:0004252">
    <property type="term" value="F:serine-type endopeptidase activity"/>
    <property type="evidence" value="ECO:0007669"/>
    <property type="project" value="InterPro"/>
</dbReference>
<keyword evidence="1" id="KW-0472">Membrane</keyword>
<keyword evidence="1" id="KW-0812">Transmembrane</keyword>
<feature type="transmembrane region" description="Helical" evidence="1">
    <location>
        <begin position="62"/>
        <end position="82"/>
    </location>
</feature>
<dbReference type="InterPro" id="IPR027065">
    <property type="entry name" value="Lon_Prtase"/>
</dbReference>
<dbReference type="GO" id="GO:0005524">
    <property type="term" value="F:ATP binding"/>
    <property type="evidence" value="ECO:0007669"/>
    <property type="project" value="InterPro"/>
</dbReference>
<dbReference type="InterPro" id="IPR020568">
    <property type="entry name" value="Ribosomal_Su5_D2-typ_SF"/>
</dbReference>
<evidence type="ECO:0000313" key="3">
    <source>
        <dbReference type="EMBL" id="TYS69342.1"/>
    </source>
</evidence>
<feature type="transmembrane region" description="Helical" evidence="1">
    <location>
        <begin position="7"/>
        <end position="26"/>
    </location>
</feature>
<dbReference type="AlphaFoldDB" id="A0A5D4T4D2"/>
<dbReference type="OrthoDB" id="2740268at2"/>
<dbReference type="InterPro" id="IPR014721">
    <property type="entry name" value="Ribsml_uS5_D2-typ_fold_subgr"/>
</dbReference>
<accession>A0A5D4T4D2</accession>
<dbReference type="GO" id="GO:0004176">
    <property type="term" value="F:ATP-dependent peptidase activity"/>
    <property type="evidence" value="ECO:0007669"/>
    <property type="project" value="InterPro"/>
</dbReference>
<organism evidence="3 4">
    <name type="scientific">Sutcliffiella horikoshii</name>
    <dbReference type="NCBI Taxonomy" id="79883"/>
    <lineage>
        <taxon>Bacteria</taxon>
        <taxon>Bacillati</taxon>
        <taxon>Bacillota</taxon>
        <taxon>Bacilli</taxon>
        <taxon>Bacillales</taxon>
        <taxon>Bacillaceae</taxon>
        <taxon>Sutcliffiella</taxon>
    </lineage>
</organism>
<feature type="domain" description="Lon proteolytic" evidence="2">
    <location>
        <begin position="186"/>
        <end position="277"/>
    </location>
</feature>
<keyword evidence="1" id="KW-1133">Transmembrane helix</keyword>
<evidence type="ECO:0000259" key="2">
    <source>
        <dbReference type="Pfam" id="PF05362"/>
    </source>
</evidence>
<evidence type="ECO:0000256" key="1">
    <source>
        <dbReference type="SAM" id="Phobius"/>
    </source>
</evidence>
<dbReference type="PANTHER" id="PTHR10046">
    <property type="entry name" value="ATP DEPENDENT LON PROTEASE FAMILY MEMBER"/>
    <property type="match status" value="1"/>
</dbReference>
<protein>
    <recommendedName>
        <fullName evidence="2">Lon proteolytic domain-containing protein</fullName>
    </recommendedName>
</protein>
<gene>
    <name evidence="3" type="ORF">FZC75_17465</name>
</gene>
<proteinExistence type="predicted"/>
<evidence type="ECO:0000313" key="4">
    <source>
        <dbReference type="Proteomes" id="UP000324517"/>
    </source>
</evidence>
<comment type="caution">
    <text evidence="3">The sequence shown here is derived from an EMBL/GenBank/DDBJ whole genome shotgun (WGS) entry which is preliminary data.</text>
</comment>
<dbReference type="RefSeq" id="WP_148980195.1">
    <property type="nucleotide sequence ID" value="NZ_JBNILI010000008.1"/>
</dbReference>
<dbReference type="PRINTS" id="PR00830">
    <property type="entry name" value="ENDOLAPTASE"/>
</dbReference>
<dbReference type="InterPro" id="IPR008269">
    <property type="entry name" value="Lon_proteolytic"/>
</dbReference>
<dbReference type="EMBL" id="VTET01000009">
    <property type="protein sequence ID" value="TYS69342.1"/>
    <property type="molecule type" value="Genomic_DNA"/>
</dbReference>
<reference evidence="3 4" key="1">
    <citation type="submission" date="2019-08" db="EMBL/GenBank/DDBJ databases">
        <title>Bacillus genomes from the desert of Cuatro Cienegas, Coahuila.</title>
        <authorList>
            <person name="Olmedo-Alvarez G."/>
        </authorList>
    </citation>
    <scope>NUCLEOTIDE SEQUENCE [LARGE SCALE GENOMIC DNA]</scope>
    <source>
        <strain evidence="3 4">CH98b_3T</strain>
    </source>
</reference>